<gene>
    <name evidence="2" type="ORF">BLA39750_02237</name>
</gene>
<feature type="transmembrane region" description="Helical" evidence="1">
    <location>
        <begin position="33"/>
        <end position="52"/>
    </location>
</feature>
<keyword evidence="1" id="KW-1133">Transmembrane helix</keyword>
<dbReference type="AlphaFoldDB" id="A0A6P2WJ81"/>
<evidence type="ECO:0008006" key="4">
    <source>
        <dbReference type="Google" id="ProtNLM"/>
    </source>
</evidence>
<name>A0A6P2WJ81_BURL3</name>
<accession>A0A6P2WJ81</accession>
<organism evidence="2 3">
    <name type="scientific">Burkholderia lata (strain ATCC 17760 / DSM 23089 / LMG 22485 / NCIMB 9086 / R18194 / 383)</name>
    <dbReference type="NCBI Taxonomy" id="482957"/>
    <lineage>
        <taxon>Bacteria</taxon>
        <taxon>Pseudomonadati</taxon>
        <taxon>Pseudomonadota</taxon>
        <taxon>Betaproteobacteria</taxon>
        <taxon>Burkholderiales</taxon>
        <taxon>Burkholderiaceae</taxon>
        <taxon>Burkholderia</taxon>
        <taxon>Burkholderia cepacia complex</taxon>
    </lineage>
</organism>
<sequence length="57" mass="6292">MKDTAVLSTAASTPAVALSTATWLGAHLPEALMFLTLIWTVMNIVALVYKFIKWVRK</sequence>
<keyword evidence="1" id="KW-0472">Membrane</keyword>
<dbReference type="Proteomes" id="UP000494110">
    <property type="component" value="Unassembled WGS sequence"/>
</dbReference>
<evidence type="ECO:0000313" key="3">
    <source>
        <dbReference type="Proteomes" id="UP000494110"/>
    </source>
</evidence>
<dbReference type="EMBL" id="CABVQN010000008">
    <property type="protein sequence ID" value="VWC96132.1"/>
    <property type="molecule type" value="Genomic_DNA"/>
</dbReference>
<keyword evidence="1" id="KW-0812">Transmembrane</keyword>
<proteinExistence type="predicted"/>
<evidence type="ECO:0000256" key="1">
    <source>
        <dbReference type="SAM" id="Phobius"/>
    </source>
</evidence>
<dbReference type="RefSeq" id="WP_175012214.1">
    <property type="nucleotide sequence ID" value="NZ_CABVQN010000008.1"/>
</dbReference>
<protein>
    <recommendedName>
        <fullName evidence="4">Holin</fullName>
    </recommendedName>
</protein>
<evidence type="ECO:0000313" key="2">
    <source>
        <dbReference type="EMBL" id="VWC96132.1"/>
    </source>
</evidence>
<reference evidence="2 3" key="1">
    <citation type="submission" date="2019-09" db="EMBL/GenBank/DDBJ databases">
        <authorList>
            <person name="Depoorter E."/>
        </authorList>
    </citation>
    <scope>NUCLEOTIDE SEQUENCE [LARGE SCALE GENOMIC DNA]</scope>
    <source>
        <strain evidence="2">R-39750</strain>
    </source>
</reference>